<accession>A0ABM1NCC6</accession>
<organism evidence="15 16">
    <name type="scientific">Nicrophorus vespilloides</name>
    <name type="common">Boreal carrion beetle</name>
    <dbReference type="NCBI Taxonomy" id="110193"/>
    <lineage>
        <taxon>Eukaryota</taxon>
        <taxon>Metazoa</taxon>
        <taxon>Ecdysozoa</taxon>
        <taxon>Arthropoda</taxon>
        <taxon>Hexapoda</taxon>
        <taxon>Insecta</taxon>
        <taxon>Pterygota</taxon>
        <taxon>Neoptera</taxon>
        <taxon>Endopterygota</taxon>
        <taxon>Coleoptera</taxon>
        <taxon>Polyphaga</taxon>
        <taxon>Staphyliniformia</taxon>
        <taxon>Silphidae</taxon>
        <taxon>Nicrophorinae</taxon>
        <taxon>Nicrophorus</taxon>
    </lineage>
</organism>
<dbReference type="InterPro" id="IPR004589">
    <property type="entry name" value="DNA_helicase_ATP-dep_RecQ"/>
</dbReference>
<evidence type="ECO:0000313" key="16">
    <source>
        <dbReference type="RefSeq" id="XP_017784476.1"/>
    </source>
</evidence>
<keyword evidence="6 11" id="KW-0067">ATP-binding</keyword>
<dbReference type="Gene3D" id="3.40.50.300">
    <property type="entry name" value="P-loop containing nucleotide triphosphate hydrolases"/>
    <property type="match status" value="2"/>
</dbReference>
<comment type="catalytic activity">
    <reaction evidence="10 11">
        <text>ATP + H2O = ADP + phosphate + H(+)</text>
        <dbReference type="Rhea" id="RHEA:13065"/>
        <dbReference type="ChEBI" id="CHEBI:15377"/>
        <dbReference type="ChEBI" id="CHEBI:15378"/>
        <dbReference type="ChEBI" id="CHEBI:30616"/>
        <dbReference type="ChEBI" id="CHEBI:43474"/>
        <dbReference type="ChEBI" id="CHEBI:456216"/>
    </reaction>
</comment>
<evidence type="ECO:0000259" key="12">
    <source>
        <dbReference type="PROSITE" id="PS50967"/>
    </source>
</evidence>
<gene>
    <name evidence="16" type="primary">LOC108568076</name>
</gene>
<feature type="domain" description="HRDC" evidence="12">
    <location>
        <begin position="632"/>
        <end position="714"/>
    </location>
</feature>
<dbReference type="Pfam" id="PF09382">
    <property type="entry name" value="RQC"/>
    <property type="match status" value="1"/>
</dbReference>
<sequence>MLFVNMDSDEEFSQFCDNYLEEDTNLILDNKDTNRLIEGSKDLSDLEAPQQCHIDVLKKVFGHTTFRPMQWKVINSIIKDKRDNCAIMATGYGKSLCYQFPAMYLKGITVVISPLISLMEDQVLSLKMANIPATLMCSSNAKIRDTADEILDDEYRLIYMTPEFVCGSFGSGLLQKMHKNLNLVLIAIDEAHCVSTWGHDFRATYRHLGDLKKYCPDVPFLAVTATATAVVRSDIAKSLNLRNPQFLCSGFDRPNLFFEAHSKSKSNQILSDIKKCMHLSKFKGSTIIYCITKKMTETIAQLLNSNGVQCGMYHAGMSLPKRKETHENFVKDKVKCIVATVAFGMGIDKPDVRNIIHYGASKDLESYYQEVGRAGRDGQPAKCIVFYGRDDFQIQKLLNEQVKMNESVRKHKENMLNLMQKYLDSNGCRRSFILDYFGDSNYQVADESACCDNCLKKIIDPNFEENRLVDFTEDSRVLLNGMDGMGGKFGLEKYALFLRGSYSSKLSAQLKQHPLHGSGKYKSEGWWKALAIQLCNEGSIVKEFVKKSTFSYSTFVVSDKGYRFLNDKNAKLLLEPIPEIKLLLPRTSIDFRIEEAESIPQTVAVTHPLETVVACGSSLQNFGKRVESEEERKKRMDIYSILMSKRLDIASDLDCMPYMVASNEALLNMSEKKPINVAQFREHNYDGFNDNKIEKFAQYFIDIIRENCDFVESSAPAKPQEIKDILEKNPVPNAKVGASALKTYALFEAGNSVKEISVERGIVASTVFSHLIDCSKMGFPIKLIELGVTGELRDLIIKVIKNPPINNDMTSITPIKNACPEEITYDNIKIVITYLLVREHLQSLQIPYTEFEDITYDEVVEVMKKSVANTSLTQEGALDELVRGFEDDESFTSSHLHKKPKLDESDLFDILDSP</sequence>
<dbReference type="PROSITE" id="PS51194">
    <property type="entry name" value="HELICASE_CTER"/>
    <property type="match status" value="1"/>
</dbReference>
<evidence type="ECO:0000259" key="13">
    <source>
        <dbReference type="PROSITE" id="PS51192"/>
    </source>
</evidence>
<keyword evidence="7" id="KW-0238">DNA-binding</keyword>
<comment type="cofactor">
    <cofactor evidence="1">
        <name>Zn(2+)</name>
        <dbReference type="ChEBI" id="CHEBI:29105"/>
    </cofactor>
</comment>
<proteinExistence type="inferred from homology"/>
<dbReference type="InterPro" id="IPR032284">
    <property type="entry name" value="RecQ_Zn-bd"/>
</dbReference>
<dbReference type="Pfam" id="PF14493">
    <property type="entry name" value="HTH_40"/>
    <property type="match status" value="1"/>
</dbReference>
<keyword evidence="4 11" id="KW-0378">Hydrolase</keyword>
<dbReference type="InterPro" id="IPR010997">
    <property type="entry name" value="HRDC-like_sf"/>
</dbReference>
<dbReference type="SMART" id="SM00487">
    <property type="entry name" value="DEXDc"/>
    <property type="match status" value="1"/>
</dbReference>
<reference evidence="16" key="1">
    <citation type="submission" date="2025-08" db="UniProtKB">
        <authorList>
            <consortium name="RefSeq"/>
        </authorList>
    </citation>
    <scope>IDENTIFICATION</scope>
    <source>
        <tissue evidence="16">Whole Larva</tissue>
    </source>
</reference>
<dbReference type="PANTHER" id="PTHR13710">
    <property type="entry name" value="DNA HELICASE RECQ FAMILY MEMBER"/>
    <property type="match status" value="1"/>
</dbReference>
<comment type="subcellular location">
    <subcellularLocation>
        <location evidence="11">Nucleus</location>
    </subcellularLocation>
</comment>
<evidence type="ECO:0000256" key="5">
    <source>
        <dbReference type="ARBA" id="ARBA00022806"/>
    </source>
</evidence>
<dbReference type="PROSITE" id="PS51192">
    <property type="entry name" value="HELICASE_ATP_BIND_1"/>
    <property type="match status" value="1"/>
</dbReference>
<keyword evidence="5 11" id="KW-0347">Helicase</keyword>
<comment type="similarity">
    <text evidence="2 11">Belongs to the helicase family. RecQ subfamily.</text>
</comment>
<dbReference type="InterPro" id="IPR001650">
    <property type="entry name" value="Helicase_C-like"/>
</dbReference>
<feature type="domain" description="Helicase C-terminal" evidence="14">
    <location>
        <begin position="265"/>
        <end position="419"/>
    </location>
</feature>
<dbReference type="InterPro" id="IPR029491">
    <property type="entry name" value="Helicase_HTH"/>
</dbReference>
<evidence type="ECO:0000256" key="3">
    <source>
        <dbReference type="ARBA" id="ARBA00022741"/>
    </source>
</evidence>
<dbReference type="PANTHER" id="PTHR13710:SF120">
    <property type="entry name" value="BIFUNCTIONAL 3'-5' EXONUCLEASE_ATP-DEPENDENT HELICASE WRN"/>
    <property type="match status" value="1"/>
</dbReference>
<evidence type="ECO:0000313" key="15">
    <source>
        <dbReference type="Proteomes" id="UP000695000"/>
    </source>
</evidence>
<dbReference type="RefSeq" id="XP_017784476.1">
    <property type="nucleotide sequence ID" value="XM_017928987.1"/>
</dbReference>
<dbReference type="InterPro" id="IPR027417">
    <property type="entry name" value="P-loop_NTPase"/>
</dbReference>
<dbReference type="SUPFAM" id="SSF47819">
    <property type="entry name" value="HRDC-like"/>
    <property type="match status" value="1"/>
</dbReference>
<dbReference type="InterPro" id="IPR002121">
    <property type="entry name" value="HRDC_dom"/>
</dbReference>
<dbReference type="Proteomes" id="UP000695000">
    <property type="component" value="Unplaced"/>
</dbReference>
<dbReference type="SMART" id="SM00956">
    <property type="entry name" value="RQC"/>
    <property type="match status" value="1"/>
</dbReference>
<evidence type="ECO:0000256" key="9">
    <source>
        <dbReference type="ARBA" id="ARBA00034617"/>
    </source>
</evidence>
<dbReference type="InterPro" id="IPR018982">
    <property type="entry name" value="RQC_domain"/>
</dbReference>
<dbReference type="SMART" id="SM00490">
    <property type="entry name" value="HELICc"/>
    <property type="match status" value="1"/>
</dbReference>
<evidence type="ECO:0000256" key="1">
    <source>
        <dbReference type="ARBA" id="ARBA00001947"/>
    </source>
</evidence>
<evidence type="ECO:0000259" key="14">
    <source>
        <dbReference type="PROSITE" id="PS51194"/>
    </source>
</evidence>
<dbReference type="Pfam" id="PF00270">
    <property type="entry name" value="DEAD"/>
    <property type="match status" value="1"/>
</dbReference>
<dbReference type="Pfam" id="PF00271">
    <property type="entry name" value="Helicase_C"/>
    <property type="match status" value="1"/>
</dbReference>
<dbReference type="InterPro" id="IPR014001">
    <property type="entry name" value="Helicase_ATP-bd"/>
</dbReference>
<dbReference type="InterPro" id="IPR011545">
    <property type="entry name" value="DEAD/DEAH_box_helicase_dom"/>
</dbReference>
<dbReference type="InterPro" id="IPR044876">
    <property type="entry name" value="HRDC_dom_sf"/>
</dbReference>
<evidence type="ECO:0000256" key="8">
    <source>
        <dbReference type="ARBA" id="ARBA00023235"/>
    </source>
</evidence>
<protein>
    <recommendedName>
        <fullName evidence="11">ATP-dependent DNA helicase</fullName>
        <ecNumber evidence="11">5.6.2.4</ecNumber>
    </recommendedName>
</protein>
<keyword evidence="15" id="KW-1185">Reference proteome</keyword>
<evidence type="ECO:0000256" key="7">
    <source>
        <dbReference type="ARBA" id="ARBA00023125"/>
    </source>
</evidence>
<keyword evidence="8" id="KW-0413">Isomerase</keyword>
<evidence type="ECO:0000256" key="6">
    <source>
        <dbReference type="ARBA" id="ARBA00022840"/>
    </source>
</evidence>
<evidence type="ECO:0000256" key="4">
    <source>
        <dbReference type="ARBA" id="ARBA00022801"/>
    </source>
</evidence>
<feature type="domain" description="Helicase ATP-binding" evidence="13">
    <location>
        <begin position="75"/>
        <end position="245"/>
    </location>
</feature>
<dbReference type="EC" id="5.6.2.4" evidence="11"/>
<comment type="catalytic activity">
    <reaction evidence="9 11">
        <text>Couples ATP hydrolysis with the unwinding of duplex DNA by translocating in the 3'-5' direction.</text>
        <dbReference type="EC" id="5.6.2.4"/>
    </reaction>
</comment>
<keyword evidence="3 11" id="KW-0547">Nucleotide-binding</keyword>
<dbReference type="PROSITE" id="PS50967">
    <property type="entry name" value="HRDC"/>
    <property type="match status" value="1"/>
</dbReference>
<dbReference type="Pfam" id="PF16124">
    <property type="entry name" value="RecQ_Zn_bind"/>
    <property type="match status" value="1"/>
</dbReference>
<dbReference type="Gene3D" id="1.10.10.10">
    <property type="entry name" value="Winged helix-like DNA-binding domain superfamily/Winged helix DNA-binding domain"/>
    <property type="match status" value="1"/>
</dbReference>
<evidence type="ECO:0000256" key="2">
    <source>
        <dbReference type="ARBA" id="ARBA00005446"/>
    </source>
</evidence>
<dbReference type="SUPFAM" id="SSF46785">
    <property type="entry name" value="Winged helix' DNA-binding domain"/>
    <property type="match status" value="1"/>
</dbReference>
<dbReference type="InterPro" id="IPR036388">
    <property type="entry name" value="WH-like_DNA-bd_sf"/>
</dbReference>
<dbReference type="NCBIfam" id="TIGR00614">
    <property type="entry name" value="recQ_fam"/>
    <property type="match status" value="1"/>
</dbReference>
<dbReference type="InterPro" id="IPR036390">
    <property type="entry name" value="WH_DNA-bd_sf"/>
</dbReference>
<dbReference type="SUPFAM" id="SSF52540">
    <property type="entry name" value="P-loop containing nucleoside triphosphate hydrolases"/>
    <property type="match status" value="1"/>
</dbReference>
<dbReference type="Pfam" id="PF00570">
    <property type="entry name" value="HRDC"/>
    <property type="match status" value="1"/>
</dbReference>
<dbReference type="GeneID" id="108568076"/>
<dbReference type="Gene3D" id="1.10.150.80">
    <property type="entry name" value="HRDC domain"/>
    <property type="match status" value="1"/>
</dbReference>
<dbReference type="CDD" id="cd18794">
    <property type="entry name" value="SF2_C_RecQ"/>
    <property type="match status" value="1"/>
</dbReference>
<evidence type="ECO:0000256" key="10">
    <source>
        <dbReference type="ARBA" id="ARBA00049360"/>
    </source>
</evidence>
<evidence type="ECO:0000256" key="11">
    <source>
        <dbReference type="RuleBase" id="RU364117"/>
    </source>
</evidence>
<name>A0ABM1NCC6_NICVS</name>
<keyword evidence="11" id="KW-0539">Nucleus</keyword>